<feature type="chain" id="PRO_5029708027" evidence="1">
    <location>
        <begin position="26"/>
        <end position="209"/>
    </location>
</feature>
<sequence length="209" mass="22896">MKKFLLSCFLTAGLLAGLSGCQKMAADVEPEAPSKVQAFFNLTSWLDLKLAYRTLTAGERAEVWSQHLGNIISSGKFSTEQNNRIRELRKVITASLFSTDKRNKPQDAVITNWINKAYEVFTRNEIAQIVADLSFSFPESKQLSVGFTTKADCHCSTQSDWCGSTVYCSKCTGCTAQTLDEEGCGTLWNYTCQGGCISITIPASPGCVN</sequence>
<dbReference type="AlphaFoldDB" id="A0A7K1Y0D5"/>
<dbReference type="NCBIfam" id="NF033852">
    <property type="entry name" value="fulvocin_rel"/>
    <property type="match status" value="1"/>
</dbReference>
<organism evidence="2 3">
    <name type="scientific">Hufsiella ginkgonis</name>
    <dbReference type="NCBI Taxonomy" id="2695274"/>
    <lineage>
        <taxon>Bacteria</taxon>
        <taxon>Pseudomonadati</taxon>
        <taxon>Bacteroidota</taxon>
        <taxon>Sphingobacteriia</taxon>
        <taxon>Sphingobacteriales</taxon>
        <taxon>Sphingobacteriaceae</taxon>
        <taxon>Hufsiella</taxon>
    </lineage>
</organism>
<reference evidence="2 3" key="1">
    <citation type="submission" date="2019-11" db="EMBL/GenBank/DDBJ databases">
        <title>Pedobacter sp. HMF7056 Genome sequencing and assembly.</title>
        <authorList>
            <person name="Kang H."/>
            <person name="Kim H."/>
            <person name="Joh K."/>
        </authorList>
    </citation>
    <scope>NUCLEOTIDE SEQUENCE [LARGE SCALE GENOMIC DNA]</scope>
    <source>
        <strain evidence="2 3">HMF7056</strain>
    </source>
</reference>
<evidence type="ECO:0000256" key="1">
    <source>
        <dbReference type="SAM" id="SignalP"/>
    </source>
</evidence>
<protein>
    <submittedName>
        <fullName evidence="2">Bacteriocin fulvocin C-related protein</fullName>
    </submittedName>
</protein>
<dbReference type="EMBL" id="WVHS01000003">
    <property type="protein sequence ID" value="MXV16469.1"/>
    <property type="molecule type" value="Genomic_DNA"/>
</dbReference>
<evidence type="ECO:0000313" key="2">
    <source>
        <dbReference type="EMBL" id="MXV16469.1"/>
    </source>
</evidence>
<accession>A0A7K1Y0D5</accession>
<keyword evidence="1" id="KW-0732">Signal</keyword>
<name>A0A7K1Y0D5_9SPHI</name>
<dbReference type="PROSITE" id="PS51257">
    <property type="entry name" value="PROKAR_LIPOPROTEIN"/>
    <property type="match status" value="1"/>
</dbReference>
<feature type="signal peptide" evidence="1">
    <location>
        <begin position="1"/>
        <end position="25"/>
    </location>
</feature>
<dbReference type="RefSeq" id="WP_160907462.1">
    <property type="nucleotide sequence ID" value="NZ_WVHS01000003.1"/>
</dbReference>
<keyword evidence="3" id="KW-1185">Reference proteome</keyword>
<proteinExistence type="predicted"/>
<evidence type="ECO:0000313" key="3">
    <source>
        <dbReference type="Proteomes" id="UP000451233"/>
    </source>
</evidence>
<gene>
    <name evidence="2" type="ORF">GS398_14245</name>
</gene>
<comment type="caution">
    <text evidence="2">The sequence shown here is derived from an EMBL/GenBank/DDBJ whole genome shotgun (WGS) entry which is preliminary data.</text>
</comment>
<dbReference type="Proteomes" id="UP000451233">
    <property type="component" value="Unassembled WGS sequence"/>
</dbReference>